<protein>
    <submittedName>
        <fullName evidence="11">L,D-transpeptidase family protein</fullName>
    </submittedName>
</protein>
<evidence type="ECO:0000313" key="12">
    <source>
        <dbReference type="Proteomes" id="UP001596001"/>
    </source>
</evidence>
<reference evidence="12" key="1">
    <citation type="journal article" date="2019" name="Int. J. Syst. Evol. Microbiol.">
        <title>The Global Catalogue of Microorganisms (GCM) 10K type strain sequencing project: providing services to taxonomists for standard genome sequencing and annotation.</title>
        <authorList>
            <consortium name="The Broad Institute Genomics Platform"/>
            <consortium name="The Broad Institute Genome Sequencing Center for Infectious Disease"/>
            <person name="Wu L."/>
            <person name="Ma J."/>
        </authorList>
    </citation>
    <scope>NUCLEOTIDE SEQUENCE [LARGE SCALE GENOMIC DNA]</scope>
    <source>
        <strain evidence="12">CCUG 49452</strain>
    </source>
</reference>
<feature type="signal peptide" evidence="9">
    <location>
        <begin position="1"/>
        <end position="39"/>
    </location>
</feature>
<dbReference type="PANTHER" id="PTHR36699:SF1">
    <property type="entry name" value="L,D-TRANSPEPTIDASE YAFK-RELATED"/>
    <property type="match status" value="1"/>
</dbReference>
<comment type="similarity">
    <text evidence="2">Belongs to the YkuD family.</text>
</comment>
<dbReference type="InterPro" id="IPR005490">
    <property type="entry name" value="LD_TPept_cat_dom"/>
</dbReference>
<name>A0ABV9QEY8_9BURK</name>
<keyword evidence="9" id="KW-0732">Signal</keyword>
<dbReference type="SUPFAM" id="SSF141523">
    <property type="entry name" value="L,D-transpeptidase catalytic domain-like"/>
    <property type="match status" value="1"/>
</dbReference>
<keyword evidence="4 7" id="KW-0133">Cell shape</keyword>
<accession>A0ABV9QEY8</accession>
<dbReference type="InterPro" id="IPR056203">
    <property type="entry name" value="Cds6_C"/>
</dbReference>
<feature type="active site" description="Proton donor/acceptor" evidence="7">
    <location>
        <position position="267"/>
    </location>
</feature>
<dbReference type="InterPro" id="IPR032710">
    <property type="entry name" value="NTF2-like_dom_sf"/>
</dbReference>
<dbReference type="EMBL" id="JBHSHJ010000007">
    <property type="protein sequence ID" value="MFC4789358.1"/>
    <property type="molecule type" value="Genomic_DNA"/>
</dbReference>
<feature type="domain" description="L,D-TPase catalytic" evidence="10">
    <location>
        <begin position="174"/>
        <end position="308"/>
    </location>
</feature>
<evidence type="ECO:0000259" key="10">
    <source>
        <dbReference type="PROSITE" id="PS52029"/>
    </source>
</evidence>
<feature type="compositionally biased region" description="Low complexity" evidence="8">
    <location>
        <begin position="42"/>
        <end position="59"/>
    </location>
</feature>
<evidence type="ECO:0000256" key="3">
    <source>
        <dbReference type="ARBA" id="ARBA00022679"/>
    </source>
</evidence>
<keyword evidence="6 7" id="KW-0961">Cell wall biogenesis/degradation</keyword>
<proteinExistence type="inferred from homology"/>
<comment type="pathway">
    <text evidence="1 7">Cell wall biogenesis; peptidoglycan biosynthesis.</text>
</comment>
<evidence type="ECO:0000256" key="9">
    <source>
        <dbReference type="SAM" id="SignalP"/>
    </source>
</evidence>
<evidence type="ECO:0000313" key="11">
    <source>
        <dbReference type="EMBL" id="MFC4789358.1"/>
    </source>
</evidence>
<dbReference type="InterPro" id="IPR038063">
    <property type="entry name" value="Transpep_catalytic_dom"/>
</dbReference>
<gene>
    <name evidence="11" type="ORF">ACFO6X_10255</name>
</gene>
<dbReference type="PANTHER" id="PTHR36699">
    <property type="entry name" value="LD-TRANSPEPTIDASE"/>
    <property type="match status" value="1"/>
</dbReference>
<keyword evidence="3" id="KW-0808">Transferase</keyword>
<evidence type="ECO:0000256" key="7">
    <source>
        <dbReference type="PROSITE-ProRule" id="PRU01373"/>
    </source>
</evidence>
<keyword evidence="5 7" id="KW-0573">Peptidoglycan synthesis</keyword>
<dbReference type="Pfam" id="PF24125">
    <property type="entry name" value="Cds6_C"/>
    <property type="match status" value="1"/>
</dbReference>
<dbReference type="Proteomes" id="UP001596001">
    <property type="component" value="Unassembled WGS sequence"/>
</dbReference>
<dbReference type="CDD" id="cd16913">
    <property type="entry name" value="YkuD_like"/>
    <property type="match status" value="1"/>
</dbReference>
<evidence type="ECO:0000256" key="5">
    <source>
        <dbReference type="ARBA" id="ARBA00022984"/>
    </source>
</evidence>
<dbReference type="PROSITE" id="PS52029">
    <property type="entry name" value="LD_TPASE"/>
    <property type="match status" value="1"/>
</dbReference>
<evidence type="ECO:0000256" key="6">
    <source>
        <dbReference type="ARBA" id="ARBA00023316"/>
    </source>
</evidence>
<feature type="region of interest" description="Disordered" evidence="8">
    <location>
        <begin position="40"/>
        <end position="59"/>
    </location>
</feature>
<evidence type="ECO:0000256" key="8">
    <source>
        <dbReference type="SAM" id="MobiDB-lite"/>
    </source>
</evidence>
<dbReference type="Gene3D" id="2.40.440.10">
    <property type="entry name" value="L,D-transpeptidase catalytic domain-like"/>
    <property type="match status" value="1"/>
</dbReference>
<evidence type="ECO:0000256" key="2">
    <source>
        <dbReference type="ARBA" id="ARBA00005992"/>
    </source>
</evidence>
<evidence type="ECO:0000256" key="4">
    <source>
        <dbReference type="ARBA" id="ARBA00022960"/>
    </source>
</evidence>
<evidence type="ECO:0000256" key="1">
    <source>
        <dbReference type="ARBA" id="ARBA00004752"/>
    </source>
</evidence>
<organism evidence="11 12">
    <name type="scientific">Giesbergeria sinuosa</name>
    <dbReference type="NCBI Taxonomy" id="80883"/>
    <lineage>
        <taxon>Bacteria</taxon>
        <taxon>Pseudomonadati</taxon>
        <taxon>Pseudomonadota</taxon>
        <taxon>Betaproteobacteria</taxon>
        <taxon>Burkholderiales</taxon>
        <taxon>Comamonadaceae</taxon>
        <taxon>Giesbergeria</taxon>
    </lineage>
</organism>
<dbReference type="Pfam" id="PF03734">
    <property type="entry name" value="YkuD"/>
    <property type="match status" value="1"/>
</dbReference>
<dbReference type="SUPFAM" id="SSF54427">
    <property type="entry name" value="NTF2-like"/>
    <property type="match status" value="1"/>
</dbReference>
<sequence>MEIDVISRYFSRSNTTSRWPVLAAALTCLLVTQTPSAIAQDPKTSARASAKASSKAPPAALVDGQAETRLLEIYQSVGQGQHREALAGAESLVRDYPNFQLAQLVLGDLLAARARPAQQISAVPGAHLPATTTENHNLNVLREESRRRLQALHARPPANTIPAQFLTLSPRQRHAVAVDASRSRLYLFENTRDGLRLVADYYASVGKLGIDKYVEGDQRTPIGVYFITSRLDPSTLRDFYGAGALPLNYPNPLDLSRGKTGSGIWLHGTPPEQFARAPQATDGCVALANPDLERLLRTVERATPVVIAPELRWVAPDSVETARQQFDAVLQAWSSAKVQGDVQGLQRFYARDFKSASQQPRQEWLNRLANAQRSKEIELKDKSYLHWRDSSETMVVTFGEVAKGERSGTTRRQYWKRQGDQWQIFYEGVIS</sequence>
<dbReference type="RefSeq" id="WP_382432799.1">
    <property type="nucleotide sequence ID" value="NZ_JBHSHJ010000007.1"/>
</dbReference>
<dbReference type="Gene3D" id="3.10.450.50">
    <property type="match status" value="1"/>
</dbReference>
<keyword evidence="12" id="KW-1185">Reference proteome</keyword>
<feature type="active site" description="Nucleophile" evidence="7">
    <location>
        <position position="284"/>
    </location>
</feature>
<comment type="caution">
    <text evidence="11">The sequence shown here is derived from an EMBL/GenBank/DDBJ whole genome shotgun (WGS) entry which is preliminary data.</text>
</comment>
<feature type="chain" id="PRO_5046713565" evidence="9">
    <location>
        <begin position="40"/>
        <end position="431"/>
    </location>
</feature>